<evidence type="ECO:0000313" key="3">
    <source>
        <dbReference type="Proteomes" id="UP001458880"/>
    </source>
</evidence>
<name>A0AAW1MEN4_POPJA</name>
<evidence type="ECO:0000256" key="1">
    <source>
        <dbReference type="SAM" id="MobiDB-lite"/>
    </source>
</evidence>
<protein>
    <submittedName>
        <fullName evidence="2">Uncharacterized protein</fullName>
    </submittedName>
</protein>
<evidence type="ECO:0000313" key="2">
    <source>
        <dbReference type="EMBL" id="KAK9745803.1"/>
    </source>
</evidence>
<dbReference type="Proteomes" id="UP001458880">
    <property type="component" value="Unassembled WGS sequence"/>
</dbReference>
<keyword evidence="3" id="KW-1185">Reference proteome</keyword>
<feature type="region of interest" description="Disordered" evidence="1">
    <location>
        <begin position="70"/>
        <end position="99"/>
    </location>
</feature>
<dbReference type="EMBL" id="JASPKY010000045">
    <property type="protein sequence ID" value="KAK9745803.1"/>
    <property type="molecule type" value="Genomic_DNA"/>
</dbReference>
<sequence>MRWGSYEQSKFVATRPIANNGQRKVPLFPSTPVPMLAVYFREKLEMCQQLQKHNVMKIWIPKKEIGNVPAVAKTQRNENLDSEEEDEDSESRLEIPTVQ</sequence>
<accession>A0AAW1MEN4</accession>
<comment type="caution">
    <text evidence="2">The sequence shown here is derived from an EMBL/GenBank/DDBJ whole genome shotgun (WGS) entry which is preliminary data.</text>
</comment>
<organism evidence="2 3">
    <name type="scientific">Popillia japonica</name>
    <name type="common">Japanese beetle</name>
    <dbReference type="NCBI Taxonomy" id="7064"/>
    <lineage>
        <taxon>Eukaryota</taxon>
        <taxon>Metazoa</taxon>
        <taxon>Ecdysozoa</taxon>
        <taxon>Arthropoda</taxon>
        <taxon>Hexapoda</taxon>
        <taxon>Insecta</taxon>
        <taxon>Pterygota</taxon>
        <taxon>Neoptera</taxon>
        <taxon>Endopterygota</taxon>
        <taxon>Coleoptera</taxon>
        <taxon>Polyphaga</taxon>
        <taxon>Scarabaeiformia</taxon>
        <taxon>Scarabaeidae</taxon>
        <taxon>Rutelinae</taxon>
        <taxon>Popillia</taxon>
    </lineage>
</organism>
<proteinExistence type="predicted"/>
<reference evidence="2 3" key="1">
    <citation type="journal article" date="2024" name="BMC Genomics">
        <title>De novo assembly and annotation of Popillia japonica's genome with initial clues to its potential as an invasive pest.</title>
        <authorList>
            <person name="Cucini C."/>
            <person name="Boschi S."/>
            <person name="Funari R."/>
            <person name="Cardaioli E."/>
            <person name="Iannotti N."/>
            <person name="Marturano G."/>
            <person name="Paoli F."/>
            <person name="Bruttini M."/>
            <person name="Carapelli A."/>
            <person name="Frati F."/>
            <person name="Nardi F."/>
        </authorList>
    </citation>
    <scope>NUCLEOTIDE SEQUENCE [LARGE SCALE GENOMIC DNA]</scope>
    <source>
        <strain evidence="2">DMR45628</strain>
    </source>
</reference>
<dbReference type="AlphaFoldDB" id="A0AAW1MEN4"/>
<feature type="compositionally biased region" description="Acidic residues" evidence="1">
    <location>
        <begin position="80"/>
        <end position="89"/>
    </location>
</feature>
<gene>
    <name evidence="2" type="ORF">QE152_g6617</name>
</gene>